<gene>
    <name evidence="4" type="ORF">PMH09_00375</name>
</gene>
<dbReference type="InterPro" id="IPR000086">
    <property type="entry name" value="NUDIX_hydrolase_dom"/>
</dbReference>
<evidence type="ECO:0000256" key="1">
    <source>
        <dbReference type="ARBA" id="ARBA00001946"/>
    </source>
</evidence>
<dbReference type="PANTHER" id="PTHR11839:SF18">
    <property type="entry name" value="NUDIX HYDROLASE DOMAIN-CONTAINING PROTEIN"/>
    <property type="match status" value="1"/>
</dbReference>
<reference evidence="4 5" key="1">
    <citation type="submission" date="2023-01" db="EMBL/GenBank/DDBJ databases">
        <title>Novel diversity within Roseofilum (Cyanobacteria; Desertifilaceae) from marine benthic mats with descriptions of four novel species.</title>
        <authorList>
            <person name="Wang Y."/>
            <person name="Berthold D.E."/>
            <person name="Hu J."/>
            <person name="Lefler F.W."/>
            <person name="Laughinghouse H.D. IV."/>
        </authorList>
    </citation>
    <scope>NUCLEOTIDE SEQUENCE [LARGE SCALE GENOMIC DNA]</scope>
    <source>
        <strain evidence="4 5">BLCC-M143</strain>
    </source>
</reference>
<dbReference type="GO" id="GO:0016787">
    <property type="term" value="F:hydrolase activity"/>
    <property type="evidence" value="ECO:0007669"/>
    <property type="project" value="UniProtKB-KW"/>
</dbReference>
<comment type="cofactor">
    <cofactor evidence="1">
        <name>Mg(2+)</name>
        <dbReference type="ChEBI" id="CHEBI:18420"/>
    </cofactor>
</comment>
<dbReference type="PROSITE" id="PS51462">
    <property type="entry name" value="NUDIX"/>
    <property type="match status" value="1"/>
</dbReference>
<dbReference type="SUPFAM" id="SSF55811">
    <property type="entry name" value="Nudix"/>
    <property type="match status" value="1"/>
</dbReference>
<dbReference type="Proteomes" id="UP001232992">
    <property type="component" value="Unassembled WGS sequence"/>
</dbReference>
<evidence type="ECO:0000313" key="5">
    <source>
        <dbReference type="Proteomes" id="UP001232992"/>
    </source>
</evidence>
<organism evidence="4 5">
    <name type="scientific">Roseofilum casamattae BLCC-M143</name>
    <dbReference type="NCBI Taxonomy" id="3022442"/>
    <lineage>
        <taxon>Bacteria</taxon>
        <taxon>Bacillati</taxon>
        <taxon>Cyanobacteriota</taxon>
        <taxon>Cyanophyceae</taxon>
        <taxon>Desertifilales</taxon>
        <taxon>Desertifilaceae</taxon>
        <taxon>Roseofilum</taxon>
        <taxon>Roseofilum casamattae</taxon>
    </lineage>
</organism>
<comment type="caution">
    <text evidence="4">The sequence shown here is derived from an EMBL/GenBank/DDBJ whole genome shotgun (WGS) entry which is preliminary data.</text>
</comment>
<dbReference type="Pfam" id="PF00293">
    <property type="entry name" value="NUDIX"/>
    <property type="match status" value="1"/>
</dbReference>
<dbReference type="RefSeq" id="WP_283756292.1">
    <property type="nucleotide sequence ID" value="NZ_JAQOSQ010000001.1"/>
</dbReference>
<keyword evidence="2 4" id="KW-0378">Hydrolase</keyword>
<dbReference type="PANTHER" id="PTHR11839">
    <property type="entry name" value="UDP/ADP-SUGAR PYROPHOSPHATASE"/>
    <property type="match status" value="1"/>
</dbReference>
<protein>
    <submittedName>
        <fullName evidence="4">NUDIX hydrolase</fullName>
    </submittedName>
</protein>
<dbReference type="InterPro" id="IPR015797">
    <property type="entry name" value="NUDIX_hydrolase-like_dom_sf"/>
</dbReference>
<dbReference type="EMBL" id="JAQOSQ010000001">
    <property type="protein sequence ID" value="MDJ1181636.1"/>
    <property type="molecule type" value="Genomic_DNA"/>
</dbReference>
<evidence type="ECO:0000259" key="3">
    <source>
        <dbReference type="PROSITE" id="PS51462"/>
    </source>
</evidence>
<dbReference type="CDD" id="cd03424">
    <property type="entry name" value="NUDIX_ADPRase_Nudt5_UGPPase_Nudt14"/>
    <property type="match status" value="1"/>
</dbReference>
<evidence type="ECO:0000256" key="2">
    <source>
        <dbReference type="ARBA" id="ARBA00022801"/>
    </source>
</evidence>
<accession>A0ABT7BR12</accession>
<keyword evidence="5" id="KW-1185">Reference proteome</keyword>
<sequence>MAPQPWKILDSRMAFDHQWCKVRQDTVQLPNDTIIDDYFVTLGPEVAIVVPITPEGMVVFVRQYRHGIQQVLIELPAGHFNPEEEAAEVAARRELQEETGYGSDRWMFLGKIYDNPPKETNANHLFLAENVTQISAPQLDVTEEIELVHISISEVMDAVFRGDLCVSGTISALVFALHKCDRSNLVG</sequence>
<feature type="domain" description="Nudix hydrolase" evidence="3">
    <location>
        <begin position="41"/>
        <end position="178"/>
    </location>
</feature>
<dbReference type="Gene3D" id="3.90.79.10">
    <property type="entry name" value="Nucleoside Triphosphate Pyrophosphohydrolase"/>
    <property type="match status" value="1"/>
</dbReference>
<name>A0ABT7BR12_9CYAN</name>
<proteinExistence type="predicted"/>
<evidence type="ECO:0000313" key="4">
    <source>
        <dbReference type="EMBL" id="MDJ1181636.1"/>
    </source>
</evidence>